<dbReference type="EMBL" id="JAEPBG010000001">
    <property type="protein sequence ID" value="MBK4733823.1"/>
    <property type="molecule type" value="Genomic_DNA"/>
</dbReference>
<dbReference type="RefSeq" id="WP_200590543.1">
    <property type="nucleotide sequence ID" value="NZ_JAEPBG010000001.1"/>
</dbReference>
<feature type="repeat" description="TPR" evidence="1">
    <location>
        <begin position="116"/>
        <end position="149"/>
    </location>
</feature>
<evidence type="ECO:0000313" key="6">
    <source>
        <dbReference type="Proteomes" id="UP000622890"/>
    </source>
</evidence>
<evidence type="ECO:0000256" key="3">
    <source>
        <dbReference type="SAM" id="SignalP"/>
    </source>
</evidence>
<gene>
    <name evidence="5" type="ORF">JJB74_04270</name>
</gene>
<proteinExistence type="predicted"/>
<dbReference type="InterPro" id="IPR027381">
    <property type="entry name" value="LytR/CpsA/Psr_C"/>
</dbReference>
<evidence type="ECO:0000256" key="2">
    <source>
        <dbReference type="SAM" id="MobiDB-lite"/>
    </source>
</evidence>
<dbReference type="Gene3D" id="1.25.40.10">
    <property type="entry name" value="Tetratricopeptide repeat domain"/>
    <property type="match status" value="1"/>
</dbReference>
<dbReference type="Gene3D" id="3.30.70.2390">
    <property type="match status" value="1"/>
</dbReference>
<organism evidence="5 6">
    <name type="scientific">Noviherbaspirillum pedocola</name>
    <dbReference type="NCBI Taxonomy" id="2801341"/>
    <lineage>
        <taxon>Bacteria</taxon>
        <taxon>Pseudomonadati</taxon>
        <taxon>Pseudomonadota</taxon>
        <taxon>Betaproteobacteria</taxon>
        <taxon>Burkholderiales</taxon>
        <taxon>Oxalobacteraceae</taxon>
        <taxon>Noviherbaspirillum</taxon>
    </lineage>
</organism>
<keyword evidence="3" id="KW-0732">Signal</keyword>
<reference evidence="5" key="1">
    <citation type="submission" date="2021-01" db="EMBL/GenBank/DDBJ databases">
        <title>Genome sequence of strain Noviherbaspirillum sp. DKR-6.</title>
        <authorList>
            <person name="Chaudhary D.K."/>
        </authorList>
    </citation>
    <scope>NUCLEOTIDE SEQUENCE</scope>
    <source>
        <strain evidence="5">DKR-6</strain>
    </source>
</reference>
<accession>A0A934SY08</accession>
<evidence type="ECO:0000256" key="1">
    <source>
        <dbReference type="PROSITE-ProRule" id="PRU00339"/>
    </source>
</evidence>
<feature type="repeat" description="TPR" evidence="1">
    <location>
        <begin position="48"/>
        <end position="81"/>
    </location>
</feature>
<evidence type="ECO:0000313" key="5">
    <source>
        <dbReference type="EMBL" id="MBK4733823.1"/>
    </source>
</evidence>
<dbReference type="InterPro" id="IPR019734">
    <property type="entry name" value="TPR_rpt"/>
</dbReference>
<feature type="chain" id="PRO_5037151768" evidence="3">
    <location>
        <begin position="22"/>
        <end position="443"/>
    </location>
</feature>
<dbReference type="AlphaFoldDB" id="A0A934SY08"/>
<evidence type="ECO:0000259" key="4">
    <source>
        <dbReference type="Pfam" id="PF13399"/>
    </source>
</evidence>
<protein>
    <submittedName>
        <fullName evidence="5">LytR C-terminal domain-containing protein</fullName>
    </submittedName>
</protein>
<dbReference type="InterPro" id="IPR011990">
    <property type="entry name" value="TPR-like_helical_dom_sf"/>
</dbReference>
<dbReference type="SUPFAM" id="SSF48452">
    <property type="entry name" value="TPR-like"/>
    <property type="match status" value="1"/>
</dbReference>
<sequence length="443" mass="47240">MSTRRPVAIAVSMVCLLQACASPSAPVAPKAMQVEPVLRLNHAGAQSASTYYKLGKFHQERGNLDAARTAYLQSIALDARQADARNALAVIDAKQGRLEDAARLLEALVRDYPQDAYLQNNLAYVQYLRHDYSAALSALEHALTIEPGSARAHANLDLVQAALIEKKQSLVAGHTGAPAPQADAAHEDKAKTDTTPPATAPRQDADIEMAVTTAREALPKPAPAELRRKASALALQVAPAAPAVAPAPAPTPVAAAYVQPEQSLRVVQLQANIIELRPRSAPAKAARELPVTTDTHAPQVSHAAVREEIILATTAAPVKPHEIETRQQPKQEAKTFRVDIANGNGIEGMAARMRTALEQRGIAVGHLSNKKPYDTTLTAIQYRAGYLQEAERVRRALQAPVALAAMKDMPANADVRLLLGKDAGGHLALLSGSSKLALNDSRR</sequence>
<feature type="signal peptide" evidence="3">
    <location>
        <begin position="1"/>
        <end position="21"/>
    </location>
</feature>
<dbReference type="SMART" id="SM00028">
    <property type="entry name" value="TPR"/>
    <property type="match status" value="3"/>
</dbReference>
<name>A0A934SY08_9BURK</name>
<dbReference type="Pfam" id="PF14559">
    <property type="entry name" value="TPR_19"/>
    <property type="match status" value="1"/>
</dbReference>
<dbReference type="Proteomes" id="UP000622890">
    <property type="component" value="Unassembled WGS sequence"/>
</dbReference>
<keyword evidence="1" id="KW-0802">TPR repeat</keyword>
<comment type="caution">
    <text evidence="5">The sequence shown here is derived from an EMBL/GenBank/DDBJ whole genome shotgun (WGS) entry which is preliminary data.</text>
</comment>
<dbReference type="PROSITE" id="PS50005">
    <property type="entry name" value="TPR"/>
    <property type="match status" value="2"/>
</dbReference>
<keyword evidence="6" id="KW-1185">Reference proteome</keyword>
<dbReference type="PROSITE" id="PS51257">
    <property type="entry name" value="PROKAR_LIPOPROTEIN"/>
    <property type="match status" value="1"/>
</dbReference>
<feature type="domain" description="LytR/CpsA/Psr regulator C-terminal" evidence="4">
    <location>
        <begin position="336"/>
        <end position="422"/>
    </location>
</feature>
<feature type="region of interest" description="Disordered" evidence="2">
    <location>
        <begin position="174"/>
        <end position="203"/>
    </location>
</feature>
<feature type="compositionally biased region" description="Low complexity" evidence="2">
    <location>
        <begin position="193"/>
        <end position="202"/>
    </location>
</feature>
<dbReference type="Pfam" id="PF13399">
    <property type="entry name" value="LytR_C"/>
    <property type="match status" value="1"/>
</dbReference>